<dbReference type="InterPro" id="IPR050248">
    <property type="entry name" value="Polysacc_deacetylase_ArnD"/>
</dbReference>
<dbReference type="InterPro" id="IPR002509">
    <property type="entry name" value="NODB_dom"/>
</dbReference>
<organism evidence="3 4">
    <name type="scientific">Bacillus salipaludis</name>
    <dbReference type="NCBI Taxonomy" id="2547811"/>
    <lineage>
        <taxon>Bacteria</taxon>
        <taxon>Bacillati</taxon>
        <taxon>Bacillota</taxon>
        <taxon>Bacilli</taxon>
        <taxon>Bacillales</taxon>
        <taxon>Bacillaceae</taxon>
        <taxon>Bacillus</taxon>
    </lineage>
</organism>
<dbReference type="InterPro" id="IPR011330">
    <property type="entry name" value="Glyco_hydro/deAcase_b/a-brl"/>
</dbReference>
<accession>A0A4R5VU78</accession>
<comment type="caution">
    <text evidence="3">The sequence shown here is derived from an EMBL/GenBank/DDBJ whole genome shotgun (WGS) entry which is preliminary data.</text>
</comment>
<feature type="signal peptide" evidence="1">
    <location>
        <begin position="1"/>
        <end position="28"/>
    </location>
</feature>
<evidence type="ECO:0000313" key="4">
    <source>
        <dbReference type="Proteomes" id="UP000295132"/>
    </source>
</evidence>
<dbReference type="GO" id="GO:0016810">
    <property type="term" value="F:hydrolase activity, acting on carbon-nitrogen (but not peptide) bonds"/>
    <property type="evidence" value="ECO:0007669"/>
    <property type="project" value="InterPro"/>
</dbReference>
<dbReference type="GO" id="GO:0005975">
    <property type="term" value="P:carbohydrate metabolic process"/>
    <property type="evidence" value="ECO:0007669"/>
    <property type="project" value="InterPro"/>
</dbReference>
<evidence type="ECO:0000256" key="1">
    <source>
        <dbReference type="SAM" id="SignalP"/>
    </source>
</evidence>
<dbReference type="PROSITE" id="PS51677">
    <property type="entry name" value="NODB"/>
    <property type="match status" value="1"/>
</dbReference>
<dbReference type="Proteomes" id="UP000295132">
    <property type="component" value="Unassembled WGS sequence"/>
</dbReference>
<dbReference type="Gene3D" id="3.20.20.370">
    <property type="entry name" value="Glycoside hydrolase/deacetylase"/>
    <property type="match status" value="1"/>
</dbReference>
<dbReference type="AlphaFoldDB" id="A0A4R5VU78"/>
<dbReference type="PANTHER" id="PTHR10587">
    <property type="entry name" value="GLYCOSYL TRANSFERASE-RELATED"/>
    <property type="match status" value="1"/>
</dbReference>
<dbReference type="RefSeq" id="WP_133333913.1">
    <property type="nucleotide sequence ID" value="NZ_SMYO01000004.1"/>
</dbReference>
<name>A0A4R5VU78_9BACI</name>
<gene>
    <name evidence="3" type="ORF">E2K98_08970</name>
</gene>
<dbReference type="PANTHER" id="PTHR10587:SF125">
    <property type="entry name" value="POLYSACCHARIDE DEACETYLASE YHEN-RELATED"/>
    <property type="match status" value="1"/>
</dbReference>
<keyword evidence="1" id="KW-0732">Signal</keyword>
<protein>
    <submittedName>
        <fullName evidence="3">Polysaccharide deacetylase</fullName>
    </submittedName>
</protein>
<dbReference type="Pfam" id="PF01522">
    <property type="entry name" value="Polysacc_deac_1"/>
    <property type="match status" value="1"/>
</dbReference>
<proteinExistence type="predicted"/>
<dbReference type="CDD" id="cd10944">
    <property type="entry name" value="CE4_SmPgdA_like"/>
    <property type="match status" value="1"/>
</dbReference>
<reference evidence="3 4" key="1">
    <citation type="submission" date="2019-03" db="EMBL/GenBank/DDBJ databases">
        <title>Bacillus niacini sp. nov. a Nicotinate-Metabolizing Mesophile Isolated from Soil.</title>
        <authorList>
            <person name="Zhang G."/>
        </authorList>
    </citation>
    <scope>NUCLEOTIDE SEQUENCE [LARGE SCALE GENOMIC DNA]</scope>
    <source>
        <strain evidence="3 4">WN066</strain>
    </source>
</reference>
<evidence type="ECO:0000259" key="2">
    <source>
        <dbReference type="PROSITE" id="PS51677"/>
    </source>
</evidence>
<feature type="chain" id="PRO_5020320115" evidence="1">
    <location>
        <begin position="29"/>
        <end position="238"/>
    </location>
</feature>
<evidence type="ECO:0000313" key="3">
    <source>
        <dbReference type="EMBL" id="TDK62183.1"/>
    </source>
</evidence>
<feature type="domain" description="NodB homology" evidence="2">
    <location>
        <begin position="35"/>
        <end position="220"/>
    </location>
</feature>
<sequence>MVKKSATVLFAMLLILSTGFFTDSVSYAAEHRSSKVVYLTFDDGPNQYTPKILDILKRKKAHATFFMIEGNIKRNPKTVKRIIKEGNYPGLHSVSHSITKLYRGSSKNVAIEMEKTRQTLLKVAHFNSHLTRVPYGSKPYMTQPFRDALANKGFKMWDWNIDTLDWKYNRTNPGTITSRVKSGLVGKKGPIVILFHDSKGTAQQLPIIIDYLRKKGYTLQVYNPKHHIVMNFWGDRRF</sequence>
<dbReference type="EMBL" id="SMYO01000004">
    <property type="protein sequence ID" value="TDK62183.1"/>
    <property type="molecule type" value="Genomic_DNA"/>
</dbReference>
<dbReference type="SUPFAM" id="SSF88713">
    <property type="entry name" value="Glycoside hydrolase/deacetylase"/>
    <property type="match status" value="1"/>
</dbReference>